<reference evidence="3" key="1">
    <citation type="submission" date="2017-09" db="EMBL/GenBank/DDBJ databases">
        <title>Depth-based differentiation of microbial function through sediment-hosted aquifers and enrichment of novel symbionts in the deep terrestrial subsurface.</title>
        <authorList>
            <person name="Probst A.J."/>
            <person name="Ladd B."/>
            <person name="Jarett J.K."/>
            <person name="Geller-Mcgrath D.E."/>
            <person name="Sieber C.M.K."/>
            <person name="Emerson J.B."/>
            <person name="Anantharaman K."/>
            <person name="Thomas B.C."/>
            <person name="Malmstrom R."/>
            <person name="Stieglmeier M."/>
            <person name="Klingl A."/>
            <person name="Woyke T."/>
            <person name="Ryan C.M."/>
            <person name="Banfield J.F."/>
        </authorList>
    </citation>
    <scope>NUCLEOTIDE SEQUENCE [LARGE SCALE GENOMIC DNA]</scope>
</reference>
<dbReference type="AlphaFoldDB" id="A0A2M8KJM0"/>
<dbReference type="SUPFAM" id="SSF141986">
    <property type="entry name" value="LD-carboxypeptidase A C-terminal domain-like"/>
    <property type="match status" value="1"/>
</dbReference>
<organism evidence="2 3">
    <name type="scientific">Candidatus Portnoybacteria bacterium CG10_big_fil_rev_8_21_14_0_10_44_7</name>
    <dbReference type="NCBI Taxonomy" id="1974816"/>
    <lineage>
        <taxon>Bacteria</taxon>
        <taxon>Candidatus Portnoyibacteriota</taxon>
    </lineage>
</organism>
<accession>A0A2M8KJM0</accession>
<sequence length="129" mass="14774">FILFVEDVGIDAEDLHHIVAALDEKGVFFHIRALVIGKIADKEIIKNYQKFNFIFRGNKKPVREKPEKIFPYLLGRVLVQRQKQKNPLPILKIENLGHGIKKDTMILPIGSKVIIYPGGKIEFVGPFVR</sequence>
<evidence type="ECO:0000313" key="2">
    <source>
        <dbReference type="EMBL" id="PJE60102.1"/>
    </source>
</evidence>
<feature type="non-terminal residue" evidence="2">
    <location>
        <position position="1"/>
    </location>
</feature>
<comment type="caution">
    <text evidence="2">The sequence shown here is derived from an EMBL/GenBank/DDBJ whole genome shotgun (WGS) entry which is preliminary data.</text>
</comment>
<feature type="domain" description="LD-carboxypeptidase C-terminal" evidence="1">
    <location>
        <begin position="2"/>
        <end position="113"/>
    </location>
</feature>
<proteinExistence type="predicted"/>
<dbReference type="Proteomes" id="UP000231086">
    <property type="component" value="Unassembled WGS sequence"/>
</dbReference>
<protein>
    <recommendedName>
        <fullName evidence="1">LD-carboxypeptidase C-terminal domain-containing protein</fullName>
    </recommendedName>
</protein>
<evidence type="ECO:0000313" key="3">
    <source>
        <dbReference type="Proteomes" id="UP000231086"/>
    </source>
</evidence>
<gene>
    <name evidence="2" type="ORF">COU85_00130</name>
</gene>
<dbReference type="EMBL" id="PFEA01000003">
    <property type="protein sequence ID" value="PJE60102.1"/>
    <property type="molecule type" value="Genomic_DNA"/>
</dbReference>
<dbReference type="Gene3D" id="3.50.30.60">
    <property type="entry name" value="LD-carboxypeptidase A C-terminal domain-like"/>
    <property type="match status" value="1"/>
</dbReference>
<evidence type="ECO:0000259" key="1">
    <source>
        <dbReference type="Pfam" id="PF17676"/>
    </source>
</evidence>
<dbReference type="Pfam" id="PF17676">
    <property type="entry name" value="Peptidase_S66C"/>
    <property type="match status" value="1"/>
</dbReference>
<dbReference type="InterPro" id="IPR040921">
    <property type="entry name" value="Peptidase_S66C"/>
</dbReference>
<dbReference type="InterPro" id="IPR027461">
    <property type="entry name" value="Carboxypeptidase_A_C_sf"/>
</dbReference>
<name>A0A2M8KJM0_9BACT</name>